<dbReference type="GO" id="GO:0005737">
    <property type="term" value="C:cytoplasm"/>
    <property type="evidence" value="ECO:0007669"/>
    <property type="project" value="UniProtKB-SubCell"/>
</dbReference>
<comment type="similarity">
    <text evidence="5 6">Belongs to the adenylate kinase family.</text>
</comment>
<dbReference type="GO" id="GO:0004017">
    <property type="term" value="F:AMP kinase activity"/>
    <property type="evidence" value="ECO:0007669"/>
    <property type="project" value="UniProtKB-UniRule"/>
</dbReference>
<comment type="subunit">
    <text evidence="5 7">Monomer.</text>
</comment>
<dbReference type="GO" id="GO:0005524">
    <property type="term" value="F:ATP binding"/>
    <property type="evidence" value="ECO:0007669"/>
    <property type="project" value="UniProtKB-UniRule"/>
</dbReference>
<evidence type="ECO:0000256" key="3">
    <source>
        <dbReference type="ARBA" id="ARBA00022741"/>
    </source>
</evidence>
<keyword evidence="1 5" id="KW-0808">Transferase</keyword>
<evidence type="ECO:0000256" key="4">
    <source>
        <dbReference type="ARBA" id="ARBA00022777"/>
    </source>
</evidence>
<feature type="binding site" evidence="5">
    <location>
        <position position="41"/>
    </location>
    <ligand>
        <name>AMP</name>
        <dbReference type="ChEBI" id="CHEBI:456215"/>
    </ligand>
</feature>
<feature type="binding site" evidence="5">
    <location>
        <position position="36"/>
    </location>
    <ligand>
        <name>AMP</name>
        <dbReference type="ChEBI" id="CHEBI:456215"/>
    </ligand>
</feature>
<keyword evidence="5 7" id="KW-0067">ATP-binding</keyword>
<dbReference type="CDD" id="cd01428">
    <property type="entry name" value="ADK"/>
    <property type="match status" value="1"/>
</dbReference>
<feature type="binding site" evidence="5">
    <location>
        <position position="127"/>
    </location>
    <ligand>
        <name>AMP</name>
        <dbReference type="ChEBI" id="CHEBI:456215"/>
    </ligand>
</feature>
<keyword evidence="5" id="KW-0963">Cytoplasm</keyword>
<comment type="subcellular location">
    <subcellularLocation>
        <location evidence="5 7">Cytoplasm</location>
    </subcellularLocation>
</comment>
<dbReference type="PANTHER" id="PTHR23359">
    <property type="entry name" value="NUCLEOTIDE KINASE"/>
    <property type="match status" value="1"/>
</dbReference>
<comment type="pathway">
    <text evidence="5">Purine metabolism; AMP biosynthesis via salvage pathway; AMP from ADP: step 1/1.</text>
</comment>
<gene>
    <name evidence="5" type="primary">adk</name>
    <name evidence="8" type="ORF">A3F00_01480</name>
</gene>
<dbReference type="EMBL" id="MFDE01000018">
    <property type="protein sequence ID" value="OGE38548.1"/>
    <property type="molecule type" value="Genomic_DNA"/>
</dbReference>
<comment type="function">
    <text evidence="5">Catalyzes the reversible transfer of the terminal phosphate group between ATP and AMP. Plays an important role in cellular energy homeostasis and in adenine nucleotide metabolism.</text>
</comment>
<dbReference type="Pfam" id="PF00406">
    <property type="entry name" value="ADK"/>
    <property type="match status" value="1"/>
</dbReference>
<dbReference type="AlphaFoldDB" id="A0A1F5KCE1"/>
<evidence type="ECO:0000313" key="9">
    <source>
        <dbReference type="Proteomes" id="UP000176527"/>
    </source>
</evidence>
<dbReference type="HAMAP" id="MF_00235">
    <property type="entry name" value="Adenylate_kinase_Adk"/>
    <property type="match status" value="1"/>
</dbReference>
<feature type="region of interest" description="NMP" evidence="5">
    <location>
        <begin position="35"/>
        <end position="64"/>
    </location>
</feature>
<feature type="binding site" evidence="5">
    <location>
        <begin position="90"/>
        <end position="93"/>
    </location>
    <ligand>
        <name>AMP</name>
        <dbReference type="ChEBI" id="CHEBI:456215"/>
    </ligand>
</feature>
<evidence type="ECO:0000256" key="6">
    <source>
        <dbReference type="RuleBase" id="RU003330"/>
    </source>
</evidence>
<comment type="caution">
    <text evidence="5">Lacks conserved residue(s) required for the propagation of feature annotation.</text>
</comment>
<dbReference type="EC" id="2.7.4.3" evidence="5 7"/>
<comment type="catalytic activity">
    <reaction evidence="5 7">
        <text>AMP + ATP = 2 ADP</text>
        <dbReference type="Rhea" id="RHEA:12973"/>
        <dbReference type="ChEBI" id="CHEBI:30616"/>
        <dbReference type="ChEBI" id="CHEBI:456215"/>
        <dbReference type="ChEBI" id="CHEBI:456216"/>
        <dbReference type="EC" id="2.7.4.3"/>
    </reaction>
</comment>
<feature type="binding site" evidence="5">
    <location>
        <position position="97"/>
    </location>
    <ligand>
        <name>AMP</name>
        <dbReference type="ChEBI" id="CHEBI:456215"/>
    </ligand>
</feature>
<dbReference type="InterPro" id="IPR027417">
    <property type="entry name" value="P-loop_NTPase"/>
</dbReference>
<evidence type="ECO:0000256" key="2">
    <source>
        <dbReference type="ARBA" id="ARBA00022727"/>
    </source>
</evidence>
<dbReference type="PRINTS" id="PR00094">
    <property type="entry name" value="ADENYLTKNASE"/>
</dbReference>
<keyword evidence="3 5" id="KW-0547">Nucleotide-binding</keyword>
<evidence type="ECO:0000256" key="1">
    <source>
        <dbReference type="ARBA" id="ARBA00022679"/>
    </source>
</evidence>
<feature type="binding site" evidence="5">
    <location>
        <begin position="15"/>
        <end position="20"/>
    </location>
    <ligand>
        <name>ATP</name>
        <dbReference type="ChEBI" id="CHEBI:30616"/>
    </ligand>
</feature>
<feature type="binding site" evidence="5">
    <location>
        <position position="125"/>
    </location>
    <ligand>
        <name>ATP</name>
        <dbReference type="ChEBI" id="CHEBI:30616"/>
    </ligand>
</feature>
<feature type="binding site" evidence="5">
    <location>
        <position position="166"/>
    </location>
    <ligand>
        <name>ATP</name>
        <dbReference type="ChEBI" id="CHEBI:30616"/>
    </ligand>
</feature>
<comment type="caution">
    <text evidence="8">The sequence shown here is derived from an EMBL/GenBank/DDBJ whole genome shotgun (WGS) entry which is preliminary data.</text>
</comment>
<name>A0A1F5KCE1_9BACT</name>
<evidence type="ECO:0000256" key="5">
    <source>
        <dbReference type="HAMAP-Rule" id="MF_00235"/>
    </source>
</evidence>
<sequence>MNSNKSKILLIGSQGSGKSTQSKLLSKYLSVPFIETGTILRNLSEEETASGIEIKERLSKGEMVSDDIVAELVEKRLKEKGCENGFVMNGYPRNLNQIKLFDPGFTRVFYLKIDDNLILDRLLKRGREDDTQVIIEKRLSDYHSLTEPILDYYKNSGILETVNGEESVDSIQSKIRSRLND</sequence>
<dbReference type="InterPro" id="IPR000850">
    <property type="entry name" value="Adenylat/UMP-CMP_kin"/>
</dbReference>
<keyword evidence="4 5" id="KW-0418">Kinase</keyword>
<feature type="binding site" evidence="5">
    <location>
        <position position="138"/>
    </location>
    <ligand>
        <name>AMP</name>
        <dbReference type="ChEBI" id="CHEBI:456215"/>
    </ligand>
</feature>
<dbReference type="Gene3D" id="3.40.50.300">
    <property type="entry name" value="P-loop containing nucleotide triphosphate hydrolases"/>
    <property type="match status" value="1"/>
</dbReference>
<evidence type="ECO:0000256" key="7">
    <source>
        <dbReference type="RuleBase" id="RU003331"/>
    </source>
</evidence>
<proteinExistence type="inferred from homology"/>
<keyword evidence="2 5" id="KW-0545">Nucleotide biosynthesis</keyword>
<dbReference type="SUPFAM" id="SSF52540">
    <property type="entry name" value="P-loop containing nucleoside triphosphate hydrolases"/>
    <property type="match status" value="1"/>
</dbReference>
<reference evidence="8 9" key="1">
    <citation type="journal article" date="2016" name="Nat. Commun.">
        <title>Thousands of microbial genomes shed light on interconnected biogeochemical processes in an aquifer system.</title>
        <authorList>
            <person name="Anantharaman K."/>
            <person name="Brown C.T."/>
            <person name="Hug L.A."/>
            <person name="Sharon I."/>
            <person name="Castelle C.J."/>
            <person name="Probst A.J."/>
            <person name="Thomas B.C."/>
            <person name="Singh A."/>
            <person name="Wilkins M.J."/>
            <person name="Karaoz U."/>
            <person name="Brodie E.L."/>
            <person name="Williams K.H."/>
            <person name="Hubbard S.S."/>
            <person name="Banfield J.F."/>
        </authorList>
    </citation>
    <scope>NUCLEOTIDE SEQUENCE [LARGE SCALE GENOMIC DNA]</scope>
</reference>
<accession>A0A1F5KCE1</accession>
<organism evidence="8 9">
    <name type="scientific">Candidatus Daviesbacteria bacterium RIFCSPHIGHO2_12_FULL_37_11</name>
    <dbReference type="NCBI Taxonomy" id="1797777"/>
    <lineage>
        <taxon>Bacteria</taxon>
        <taxon>Candidatus Daviesiibacteriota</taxon>
    </lineage>
</organism>
<evidence type="ECO:0000313" key="8">
    <source>
        <dbReference type="EMBL" id="OGE38548.1"/>
    </source>
</evidence>
<protein>
    <recommendedName>
        <fullName evidence="5 7">Adenylate kinase</fullName>
        <shortName evidence="5">AK</shortName>
        <ecNumber evidence="5 7">2.7.4.3</ecNumber>
    </recommendedName>
    <alternativeName>
        <fullName evidence="5">ATP-AMP transphosphorylase</fullName>
    </alternativeName>
    <alternativeName>
        <fullName evidence="5">ATP:AMP phosphotransferase</fullName>
    </alternativeName>
    <alternativeName>
        <fullName evidence="5">Adenylate monophosphate kinase</fullName>
    </alternativeName>
</protein>
<dbReference type="Proteomes" id="UP000176527">
    <property type="component" value="Unassembled WGS sequence"/>
</dbReference>
<comment type="domain">
    <text evidence="5">Consists of three domains, a large central CORE domain and two small peripheral domains, NMPbind and LID, which undergo movements during catalysis. The LID domain closes over the site of phosphoryl transfer upon ATP binding. Assembling and dissambling the active center during each catalytic cycle provides an effective means to prevent ATP hydrolysis.</text>
</comment>
<dbReference type="UniPathway" id="UPA00588">
    <property type="reaction ID" value="UER00649"/>
</dbReference>
<dbReference type="GO" id="GO:0044209">
    <property type="term" value="P:AMP salvage"/>
    <property type="evidence" value="ECO:0007669"/>
    <property type="project" value="UniProtKB-UniRule"/>
</dbReference>